<dbReference type="RefSeq" id="WP_188513258.1">
    <property type="nucleotide sequence ID" value="NZ_BMGD01000002.1"/>
</dbReference>
<accession>A0ABQ1J058</accession>
<dbReference type="Pfam" id="PF12277">
    <property type="entry name" value="DUF3618"/>
    <property type="match status" value="1"/>
</dbReference>
<evidence type="ECO:0008006" key="3">
    <source>
        <dbReference type="Google" id="ProtNLM"/>
    </source>
</evidence>
<dbReference type="InterPro" id="IPR022062">
    <property type="entry name" value="DUF3618"/>
</dbReference>
<keyword evidence="2" id="KW-1185">Reference proteome</keyword>
<sequence length="282" mass="30341">MTDTQTRDPEAIARDIKQTQHEMSQTVDAIGDQLTPRSIFNALLDKFDENDVDARSLLDGARRNPVALGMIAIGGIWLMSDNDSKIPSLGTGSSQRDDGGRDHRGYGMHREYVDHMSAVERAEDEDDLAYGRRRDHARANYFMLEREHGEDDGAFRQRLDAATDRVRESRDKAFEMISEAGESALHMGGTVASKTKSAYKENPIVAGLAAAFAGAVIGAALPTTRTEDEQLGALGAKALDQVAEQTKNLGAQAKETKDEVLDTAVAAMTPTGGAEGATSSSA</sequence>
<dbReference type="EMBL" id="BMGD01000002">
    <property type="protein sequence ID" value="GGB56903.1"/>
    <property type="molecule type" value="Genomic_DNA"/>
</dbReference>
<organism evidence="1 2">
    <name type="scientific">Blastomonas aquatica</name>
    <dbReference type="NCBI Taxonomy" id="1510276"/>
    <lineage>
        <taxon>Bacteria</taxon>
        <taxon>Pseudomonadati</taxon>
        <taxon>Pseudomonadota</taxon>
        <taxon>Alphaproteobacteria</taxon>
        <taxon>Sphingomonadales</taxon>
        <taxon>Sphingomonadaceae</taxon>
        <taxon>Blastomonas</taxon>
    </lineage>
</organism>
<proteinExistence type="predicted"/>
<evidence type="ECO:0000313" key="2">
    <source>
        <dbReference type="Proteomes" id="UP000614261"/>
    </source>
</evidence>
<reference evidence="2" key="1">
    <citation type="journal article" date="2019" name="Int. J. Syst. Evol. Microbiol.">
        <title>The Global Catalogue of Microorganisms (GCM) 10K type strain sequencing project: providing services to taxonomists for standard genome sequencing and annotation.</title>
        <authorList>
            <consortium name="The Broad Institute Genomics Platform"/>
            <consortium name="The Broad Institute Genome Sequencing Center for Infectious Disease"/>
            <person name="Wu L."/>
            <person name="Ma J."/>
        </authorList>
    </citation>
    <scope>NUCLEOTIDE SEQUENCE [LARGE SCALE GENOMIC DNA]</scope>
    <source>
        <strain evidence="2">CGMCC 1.12851</strain>
    </source>
</reference>
<evidence type="ECO:0000313" key="1">
    <source>
        <dbReference type="EMBL" id="GGB56903.1"/>
    </source>
</evidence>
<protein>
    <recommendedName>
        <fullName evidence="3">DUF3618 domain-containing protein</fullName>
    </recommendedName>
</protein>
<dbReference type="Proteomes" id="UP000614261">
    <property type="component" value="Unassembled WGS sequence"/>
</dbReference>
<name>A0ABQ1J058_9SPHN</name>
<gene>
    <name evidence="1" type="ORF">GCM10010833_09510</name>
</gene>
<comment type="caution">
    <text evidence="1">The sequence shown here is derived from an EMBL/GenBank/DDBJ whole genome shotgun (WGS) entry which is preliminary data.</text>
</comment>